<dbReference type="EMBL" id="VSRR010000385">
    <property type="protein sequence ID" value="MPC14873.1"/>
    <property type="molecule type" value="Genomic_DNA"/>
</dbReference>
<protein>
    <submittedName>
        <fullName evidence="1">Uncharacterized protein</fullName>
    </submittedName>
</protein>
<evidence type="ECO:0000313" key="1">
    <source>
        <dbReference type="EMBL" id="MPC14873.1"/>
    </source>
</evidence>
<dbReference type="AlphaFoldDB" id="A0A5B7D4M8"/>
<evidence type="ECO:0000313" key="2">
    <source>
        <dbReference type="Proteomes" id="UP000324222"/>
    </source>
</evidence>
<accession>A0A5B7D4M8</accession>
<comment type="caution">
    <text evidence="1">The sequence shown here is derived from an EMBL/GenBank/DDBJ whole genome shotgun (WGS) entry which is preliminary data.</text>
</comment>
<reference evidence="1 2" key="1">
    <citation type="submission" date="2019-05" db="EMBL/GenBank/DDBJ databases">
        <title>Another draft genome of Portunus trituberculatus and its Hox gene families provides insights of decapod evolution.</title>
        <authorList>
            <person name="Jeong J.-H."/>
            <person name="Song I."/>
            <person name="Kim S."/>
            <person name="Choi T."/>
            <person name="Kim D."/>
            <person name="Ryu S."/>
            <person name="Kim W."/>
        </authorList>
    </citation>
    <scope>NUCLEOTIDE SEQUENCE [LARGE SCALE GENOMIC DNA]</scope>
    <source>
        <tissue evidence="1">Muscle</tissue>
    </source>
</reference>
<name>A0A5B7D4M8_PORTR</name>
<proteinExistence type="predicted"/>
<organism evidence="1 2">
    <name type="scientific">Portunus trituberculatus</name>
    <name type="common">Swimming crab</name>
    <name type="synonym">Neptunus trituberculatus</name>
    <dbReference type="NCBI Taxonomy" id="210409"/>
    <lineage>
        <taxon>Eukaryota</taxon>
        <taxon>Metazoa</taxon>
        <taxon>Ecdysozoa</taxon>
        <taxon>Arthropoda</taxon>
        <taxon>Crustacea</taxon>
        <taxon>Multicrustacea</taxon>
        <taxon>Malacostraca</taxon>
        <taxon>Eumalacostraca</taxon>
        <taxon>Eucarida</taxon>
        <taxon>Decapoda</taxon>
        <taxon>Pleocyemata</taxon>
        <taxon>Brachyura</taxon>
        <taxon>Eubrachyura</taxon>
        <taxon>Portunoidea</taxon>
        <taxon>Portunidae</taxon>
        <taxon>Portuninae</taxon>
        <taxon>Portunus</taxon>
    </lineage>
</organism>
<keyword evidence="2" id="KW-1185">Reference proteome</keyword>
<sequence length="109" mass="12075">MYLVSEACGLTSSSGYARSINMCISSYRPALCQNQDKTANGKSHMEEPEAGISIPASLVPPSLVKPKSLTLQDYKMILFQLQGETNASKFMQKSKIKPKIFWIDLGMVR</sequence>
<gene>
    <name evidence="1" type="ORF">E2C01_007650</name>
</gene>
<dbReference type="Proteomes" id="UP000324222">
    <property type="component" value="Unassembled WGS sequence"/>
</dbReference>